<evidence type="ECO:0000256" key="1">
    <source>
        <dbReference type="SAM" id="Phobius"/>
    </source>
</evidence>
<dbReference type="EMBL" id="VUJU01004573">
    <property type="protein sequence ID" value="KAF0753941.1"/>
    <property type="molecule type" value="Genomic_DNA"/>
</dbReference>
<organism evidence="2 3">
    <name type="scientific">Aphis craccivora</name>
    <name type="common">Cowpea aphid</name>
    <dbReference type="NCBI Taxonomy" id="307492"/>
    <lineage>
        <taxon>Eukaryota</taxon>
        <taxon>Metazoa</taxon>
        <taxon>Ecdysozoa</taxon>
        <taxon>Arthropoda</taxon>
        <taxon>Hexapoda</taxon>
        <taxon>Insecta</taxon>
        <taxon>Pterygota</taxon>
        <taxon>Neoptera</taxon>
        <taxon>Paraneoptera</taxon>
        <taxon>Hemiptera</taxon>
        <taxon>Sternorrhyncha</taxon>
        <taxon>Aphidomorpha</taxon>
        <taxon>Aphidoidea</taxon>
        <taxon>Aphididae</taxon>
        <taxon>Aphidini</taxon>
        <taxon>Aphis</taxon>
        <taxon>Aphis</taxon>
    </lineage>
</organism>
<feature type="transmembrane region" description="Helical" evidence="1">
    <location>
        <begin position="404"/>
        <end position="426"/>
    </location>
</feature>
<dbReference type="Proteomes" id="UP000478052">
    <property type="component" value="Unassembled WGS sequence"/>
</dbReference>
<keyword evidence="1" id="KW-0812">Transmembrane</keyword>
<dbReference type="OrthoDB" id="10259713at2759"/>
<proteinExistence type="predicted"/>
<keyword evidence="1" id="KW-1133">Transmembrane helix</keyword>
<evidence type="ECO:0000313" key="3">
    <source>
        <dbReference type="Proteomes" id="UP000478052"/>
    </source>
</evidence>
<comment type="caution">
    <text evidence="2">The sequence shown here is derived from an EMBL/GenBank/DDBJ whole genome shotgun (WGS) entry which is preliminary data.</text>
</comment>
<gene>
    <name evidence="2" type="ORF">FWK35_00029668</name>
</gene>
<sequence>MSTLSDPGTTWYFTGDEQEPFLEIPLKECSSEQIQAKLDFLIKHVLLLRCECEVIELNAIKVQPDLVTTNTIDVSWMPYVFNTEENNFPRVVSKVPKISREKLRQSVILSKSNKSVLGSMYSVVNNAIKVNKISIHQVIAEVEKAVITLDEYFDKINIEMIKNLDQIEIETENIELEINRQLQYIETYRTNVLVAGVNKLTKRIPAEKYEKFIKKKIMTTSIQLNDIQFKIIDAISEQQMLHESFVTSKHIRDTVFEADMHNVRIMNKKLLKEQLEITVKNEQLKHHLSAVRLEYLKKKYNLEKFELNLGLPLLNAEIKHFKNKLLRLTPIPQKIAVESHDNNKNDKSDDDNENDLYETISDETEGQYTNCACIQICLIFIDQQAKNKPVMTLQNVYDFKMTSIWAFLIGMLAAFGFICIFWIIIYKGMSTNNEDKLKPQKSKKKCSCFNCFKGKPQLKECPAQRHKYPLFSFKRSPKPMT</sequence>
<keyword evidence="1" id="KW-0472">Membrane</keyword>
<reference evidence="2 3" key="1">
    <citation type="submission" date="2019-08" db="EMBL/GenBank/DDBJ databases">
        <title>Whole genome of Aphis craccivora.</title>
        <authorList>
            <person name="Voronova N.V."/>
            <person name="Shulinski R.S."/>
            <person name="Bandarenka Y.V."/>
            <person name="Zhorov D.G."/>
            <person name="Warner D."/>
        </authorList>
    </citation>
    <scope>NUCLEOTIDE SEQUENCE [LARGE SCALE GENOMIC DNA]</scope>
    <source>
        <strain evidence="2">180601</strain>
        <tissue evidence="2">Whole Body</tissue>
    </source>
</reference>
<dbReference type="AlphaFoldDB" id="A0A6G0YE10"/>
<accession>A0A6G0YE10</accession>
<name>A0A6G0YE10_APHCR</name>
<protein>
    <submittedName>
        <fullName evidence="2">DNA repair protein RAD50-like</fullName>
    </submittedName>
</protein>
<keyword evidence="3" id="KW-1185">Reference proteome</keyword>
<evidence type="ECO:0000313" key="2">
    <source>
        <dbReference type="EMBL" id="KAF0753941.1"/>
    </source>
</evidence>